<dbReference type="AlphaFoldDB" id="A0AAX4HUC4"/>
<dbReference type="KEGG" id="psti:SOO65_07305"/>
<dbReference type="RefSeq" id="WP_321398876.1">
    <property type="nucleotide sequence ID" value="NZ_CP139487.1"/>
</dbReference>
<evidence type="ECO:0000256" key="5">
    <source>
        <dbReference type="ARBA" id="ARBA00023237"/>
    </source>
</evidence>
<keyword evidence="6" id="KW-0732">Signal</keyword>
<feature type="signal peptide" evidence="6">
    <location>
        <begin position="1"/>
        <end position="17"/>
    </location>
</feature>
<dbReference type="GO" id="GO:0009279">
    <property type="term" value="C:cell outer membrane"/>
    <property type="evidence" value="ECO:0007669"/>
    <property type="project" value="UniProtKB-SubCell"/>
</dbReference>
<dbReference type="GO" id="GO:0015288">
    <property type="term" value="F:porin activity"/>
    <property type="evidence" value="ECO:0007669"/>
    <property type="project" value="TreeGrafter"/>
</dbReference>
<dbReference type="GO" id="GO:1990281">
    <property type="term" value="C:efflux pump complex"/>
    <property type="evidence" value="ECO:0007669"/>
    <property type="project" value="TreeGrafter"/>
</dbReference>
<accession>A0AAX4HUC4</accession>
<evidence type="ECO:0000256" key="1">
    <source>
        <dbReference type="ARBA" id="ARBA00004442"/>
    </source>
</evidence>
<keyword evidence="2" id="KW-1134">Transmembrane beta strand</keyword>
<protein>
    <submittedName>
        <fullName evidence="7">TolC family protein</fullName>
    </submittedName>
</protein>
<evidence type="ECO:0000313" key="8">
    <source>
        <dbReference type="Proteomes" id="UP001324634"/>
    </source>
</evidence>
<dbReference type="GO" id="GO:0015562">
    <property type="term" value="F:efflux transmembrane transporter activity"/>
    <property type="evidence" value="ECO:0007669"/>
    <property type="project" value="InterPro"/>
</dbReference>
<evidence type="ECO:0000256" key="3">
    <source>
        <dbReference type="ARBA" id="ARBA00022692"/>
    </source>
</evidence>
<evidence type="ECO:0000256" key="4">
    <source>
        <dbReference type="ARBA" id="ARBA00023136"/>
    </source>
</evidence>
<dbReference type="Proteomes" id="UP001324634">
    <property type="component" value="Chromosome"/>
</dbReference>
<dbReference type="SUPFAM" id="SSF56954">
    <property type="entry name" value="Outer membrane efflux proteins (OEP)"/>
    <property type="match status" value="1"/>
</dbReference>
<keyword evidence="3" id="KW-0812">Transmembrane</keyword>
<keyword evidence="8" id="KW-1185">Reference proteome</keyword>
<keyword evidence="5" id="KW-0998">Cell outer membrane</keyword>
<name>A0AAX4HUC4_9BACT</name>
<proteinExistence type="predicted"/>
<organism evidence="7 8">
    <name type="scientific">Peredibacter starrii</name>
    <dbReference type="NCBI Taxonomy" id="28202"/>
    <lineage>
        <taxon>Bacteria</taxon>
        <taxon>Pseudomonadati</taxon>
        <taxon>Bdellovibrionota</taxon>
        <taxon>Bacteriovoracia</taxon>
        <taxon>Bacteriovoracales</taxon>
        <taxon>Bacteriovoracaceae</taxon>
        <taxon>Peredibacter</taxon>
    </lineage>
</organism>
<dbReference type="Gene3D" id="1.20.1600.10">
    <property type="entry name" value="Outer membrane efflux proteins (OEP)"/>
    <property type="match status" value="1"/>
</dbReference>
<evidence type="ECO:0000256" key="2">
    <source>
        <dbReference type="ARBA" id="ARBA00022452"/>
    </source>
</evidence>
<dbReference type="EMBL" id="CP139487">
    <property type="protein sequence ID" value="WPU66549.1"/>
    <property type="molecule type" value="Genomic_DNA"/>
</dbReference>
<keyword evidence="4" id="KW-0472">Membrane</keyword>
<dbReference type="PANTHER" id="PTHR30026">
    <property type="entry name" value="OUTER MEMBRANE PROTEIN TOLC"/>
    <property type="match status" value="1"/>
</dbReference>
<dbReference type="InterPro" id="IPR051906">
    <property type="entry name" value="TolC-like"/>
</dbReference>
<dbReference type="PANTHER" id="PTHR30026:SF23">
    <property type="entry name" value="TO APRF-PUTATIVE OUTER MEMBRANE EFFLUX PROTEIN OR SECRETED ALKALINE PHOSPHATASE-RELATED"/>
    <property type="match status" value="1"/>
</dbReference>
<evidence type="ECO:0000313" key="7">
    <source>
        <dbReference type="EMBL" id="WPU66549.1"/>
    </source>
</evidence>
<gene>
    <name evidence="7" type="ORF">SOO65_07305</name>
</gene>
<reference evidence="7 8" key="1">
    <citation type="submission" date="2023-11" db="EMBL/GenBank/DDBJ databases">
        <title>Peredibacter starrii A3.12.</title>
        <authorList>
            <person name="Mitchell R.J."/>
        </authorList>
    </citation>
    <scope>NUCLEOTIDE SEQUENCE [LARGE SCALE GENOMIC DNA]</scope>
    <source>
        <strain evidence="7 8">A3.12</strain>
    </source>
</reference>
<sequence>MIVPILFIVTSLNVAFAAEITEQQIIESVNNHYPLIQEALLKYEASKGEYEASLGNFDHKVKFKSRNNIENVYDNQYFETAIERKTPYYGIGLIAGHRQGNGKFAEYDGYYRTSSAGELFAGLTVPILRNFANDEARLGARIAKINQEISKQELMTKKLTATHKALSLYYKWLLECKKLQIRRNILNLATSRQEMIEKKFKAGDVERLKIKDNLRAIDKRRDEVLKNEIDLKRIAIELSLYLRTDKGISLIPSEDQAPVDPKVHKSTKTTSFNWDKVPQLQILNLHYEAMRQQKELNQNQKLPGLNLDVLASRELSSDVPYDPETIKIGVSFDFPLENRKAGGKTVSSEYKTLAIQKQKQYLLQELERFYNFSTESVEASLERYKVVSREYENTKVMAEAEKKRWLQGESDLFIFNLREQDIAEADIKRWTTLFDSQQYHIDAKLFSGQLLEGL</sequence>
<evidence type="ECO:0000256" key="6">
    <source>
        <dbReference type="SAM" id="SignalP"/>
    </source>
</evidence>
<feature type="chain" id="PRO_5043399538" evidence="6">
    <location>
        <begin position="18"/>
        <end position="454"/>
    </location>
</feature>
<comment type="subcellular location">
    <subcellularLocation>
        <location evidence="1">Cell outer membrane</location>
    </subcellularLocation>
</comment>